<name>G6B0S0_9BACT</name>
<dbReference type="AlphaFoldDB" id="G6B0S0"/>
<evidence type="ECO:0000313" key="2">
    <source>
        <dbReference type="EMBL" id="EHJ37154.1"/>
    </source>
</evidence>
<protein>
    <recommendedName>
        <fullName evidence="1">NigD-like C-terminal domain-containing protein</fullName>
    </recommendedName>
</protein>
<accession>G6B0S0</accession>
<feature type="domain" description="NigD-like C-terminal" evidence="1">
    <location>
        <begin position="125"/>
        <end position="236"/>
    </location>
</feature>
<dbReference type="InterPro" id="IPR035376">
    <property type="entry name" value="NigD_C"/>
</dbReference>
<reference evidence="2 3" key="1">
    <citation type="submission" date="2011-08" db="EMBL/GenBank/DDBJ databases">
        <authorList>
            <person name="Weinstock G."/>
            <person name="Sodergren E."/>
            <person name="Clifton S."/>
            <person name="Fulton L."/>
            <person name="Fulton B."/>
            <person name="Courtney L."/>
            <person name="Fronick C."/>
            <person name="Harrison M."/>
            <person name="Strong C."/>
            <person name="Farmer C."/>
            <person name="Delahaunty K."/>
            <person name="Markovic C."/>
            <person name="Hall O."/>
            <person name="Minx P."/>
            <person name="Tomlinson C."/>
            <person name="Mitreva M."/>
            <person name="Hou S."/>
            <person name="Chen J."/>
            <person name="Wollam A."/>
            <person name="Pepin K.H."/>
            <person name="Johnson M."/>
            <person name="Bhonagiri V."/>
            <person name="Zhang X."/>
            <person name="Suruliraj S."/>
            <person name="Warren W."/>
            <person name="Chinwalla A."/>
            <person name="Mardis E.R."/>
            <person name="Wilson R.K."/>
        </authorList>
    </citation>
    <scope>NUCLEOTIDE SEQUENCE [LARGE SCALE GENOMIC DNA]</scope>
    <source>
        <strain evidence="2 3">DSM 18206</strain>
    </source>
</reference>
<dbReference type="HOGENOM" id="CLU_104503_1_0_10"/>
<comment type="caution">
    <text evidence="2">The sequence shown here is derived from an EMBL/GenBank/DDBJ whole genome shotgun (WGS) entry which is preliminary data.</text>
</comment>
<dbReference type="PATRIC" id="fig|1002367.3.peg.2013"/>
<proteinExistence type="predicted"/>
<dbReference type="Gene3D" id="2.60.40.2370">
    <property type="entry name" value="NigD-like, C-terminal beta sandwich domain"/>
    <property type="match status" value="1"/>
</dbReference>
<evidence type="ECO:0000313" key="3">
    <source>
        <dbReference type="Proteomes" id="UP000004407"/>
    </source>
</evidence>
<dbReference type="eggNOG" id="ENOG50330NV">
    <property type="taxonomic scope" value="Bacteria"/>
</dbReference>
<dbReference type="Pfam" id="PF17415">
    <property type="entry name" value="NigD_C"/>
    <property type="match status" value="1"/>
</dbReference>
<dbReference type="InterPro" id="IPR038143">
    <property type="entry name" value="NigD-like_C_dom_sf"/>
</dbReference>
<sequence>MPMSYIFREHIKQSLAVIAFLITLTACTSESYDAGDGPNSYLTADLVLLHTSQDKSVHSALLDDGTTLQFSNPFAQDWLTRPDSVYRALLYYDKTVAASDAAASNPTATSIVRARSVRPVSVLRPVEAEDMETLRTDPVGFESLWLSKNKSYINLSLLLKSGKTEADDAMHALGIVSHGTTTDADRRRTLHLTLYHDQGGVPAYYTVQQYVSIPTQLLEEADTVELTLNTYNGKKVVKVVVSNL</sequence>
<gene>
    <name evidence="2" type="ORF">HMPREF0673_02488</name>
</gene>
<dbReference type="Proteomes" id="UP000004407">
    <property type="component" value="Unassembled WGS sequence"/>
</dbReference>
<organism evidence="2 3">
    <name type="scientific">Leyella stercorea DSM 18206</name>
    <dbReference type="NCBI Taxonomy" id="1002367"/>
    <lineage>
        <taxon>Bacteria</taxon>
        <taxon>Pseudomonadati</taxon>
        <taxon>Bacteroidota</taxon>
        <taxon>Bacteroidia</taxon>
        <taxon>Bacteroidales</taxon>
        <taxon>Prevotellaceae</taxon>
        <taxon>Leyella</taxon>
    </lineage>
</organism>
<evidence type="ECO:0000259" key="1">
    <source>
        <dbReference type="Pfam" id="PF17415"/>
    </source>
</evidence>
<dbReference type="EMBL" id="AFZZ01000213">
    <property type="protein sequence ID" value="EHJ37154.1"/>
    <property type="molecule type" value="Genomic_DNA"/>
</dbReference>